<dbReference type="Proteomes" id="UP001218188">
    <property type="component" value="Unassembled WGS sequence"/>
</dbReference>
<gene>
    <name evidence="1" type="ORF">C8F04DRAFT_1195102</name>
</gene>
<proteinExistence type="predicted"/>
<keyword evidence="2" id="KW-1185">Reference proteome</keyword>
<dbReference type="AlphaFoldDB" id="A0AAD6S7C3"/>
<name>A0AAD6S7C3_9AGAR</name>
<accession>A0AAD6S7C3</accession>
<evidence type="ECO:0000313" key="1">
    <source>
        <dbReference type="EMBL" id="KAJ7021783.1"/>
    </source>
</evidence>
<sequence>MAWLGLKILKPEAQARLSQHFGLAWLPKPWLGTTGFWLQAQACTSLSGTNSLRKPWHSTSLAVFPQTSGSEPPPFTPITTNLLGFEFERTLVALGDLLSFGSRAVFARANHTRACECYFCTNEPS</sequence>
<comment type="caution">
    <text evidence="1">The sequence shown here is derived from an EMBL/GenBank/DDBJ whole genome shotgun (WGS) entry which is preliminary data.</text>
</comment>
<dbReference type="EMBL" id="JARJCM010000223">
    <property type="protein sequence ID" value="KAJ7021783.1"/>
    <property type="molecule type" value="Genomic_DNA"/>
</dbReference>
<evidence type="ECO:0000313" key="2">
    <source>
        <dbReference type="Proteomes" id="UP001218188"/>
    </source>
</evidence>
<reference evidence="1" key="1">
    <citation type="submission" date="2023-03" db="EMBL/GenBank/DDBJ databases">
        <title>Massive genome expansion in bonnet fungi (Mycena s.s.) driven by repeated elements and novel gene families across ecological guilds.</title>
        <authorList>
            <consortium name="Lawrence Berkeley National Laboratory"/>
            <person name="Harder C.B."/>
            <person name="Miyauchi S."/>
            <person name="Viragh M."/>
            <person name="Kuo A."/>
            <person name="Thoen E."/>
            <person name="Andreopoulos B."/>
            <person name="Lu D."/>
            <person name="Skrede I."/>
            <person name="Drula E."/>
            <person name="Henrissat B."/>
            <person name="Morin E."/>
            <person name="Kohler A."/>
            <person name="Barry K."/>
            <person name="LaButti K."/>
            <person name="Morin E."/>
            <person name="Salamov A."/>
            <person name="Lipzen A."/>
            <person name="Mereny Z."/>
            <person name="Hegedus B."/>
            <person name="Baldrian P."/>
            <person name="Stursova M."/>
            <person name="Weitz H."/>
            <person name="Taylor A."/>
            <person name="Grigoriev I.V."/>
            <person name="Nagy L.G."/>
            <person name="Martin F."/>
            <person name="Kauserud H."/>
        </authorList>
    </citation>
    <scope>NUCLEOTIDE SEQUENCE</scope>
    <source>
        <strain evidence="1">CBHHK200</strain>
    </source>
</reference>
<protein>
    <submittedName>
        <fullName evidence="1">Uncharacterized protein</fullName>
    </submittedName>
</protein>
<organism evidence="1 2">
    <name type="scientific">Mycena alexandri</name>
    <dbReference type="NCBI Taxonomy" id="1745969"/>
    <lineage>
        <taxon>Eukaryota</taxon>
        <taxon>Fungi</taxon>
        <taxon>Dikarya</taxon>
        <taxon>Basidiomycota</taxon>
        <taxon>Agaricomycotina</taxon>
        <taxon>Agaricomycetes</taxon>
        <taxon>Agaricomycetidae</taxon>
        <taxon>Agaricales</taxon>
        <taxon>Marasmiineae</taxon>
        <taxon>Mycenaceae</taxon>
        <taxon>Mycena</taxon>
    </lineage>
</organism>